<reference evidence="1 2" key="1">
    <citation type="submission" date="2024-10" db="EMBL/GenBank/DDBJ databases">
        <title>Updated reference genomes for cyclostephanoid diatoms.</title>
        <authorList>
            <person name="Roberts W.R."/>
            <person name="Alverson A.J."/>
        </authorList>
    </citation>
    <scope>NUCLEOTIDE SEQUENCE [LARGE SCALE GENOMIC DNA]</scope>
    <source>
        <strain evidence="1 2">AJA232-27</strain>
    </source>
</reference>
<gene>
    <name evidence="1" type="ORF">ACHAWU_009352</name>
</gene>
<dbReference type="PANTHER" id="PTHR14614">
    <property type="entry name" value="HEPATOCELLULAR CARCINOMA-ASSOCIATED ANTIGEN"/>
    <property type="match status" value="1"/>
</dbReference>
<comment type="caution">
    <text evidence="1">The sequence shown here is derived from an EMBL/GenBank/DDBJ whole genome shotgun (WGS) entry which is preliminary data.</text>
</comment>
<dbReference type="EMBL" id="JALLBG020000018">
    <property type="protein sequence ID" value="KAL3771929.1"/>
    <property type="molecule type" value="Genomic_DNA"/>
</dbReference>
<organism evidence="1 2">
    <name type="scientific">Discostella pseudostelligera</name>
    <dbReference type="NCBI Taxonomy" id="259834"/>
    <lineage>
        <taxon>Eukaryota</taxon>
        <taxon>Sar</taxon>
        <taxon>Stramenopiles</taxon>
        <taxon>Ochrophyta</taxon>
        <taxon>Bacillariophyta</taxon>
        <taxon>Coscinodiscophyceae</taxon>
        <taxon>Thalassiosirophycidae</taxon>
        <taxon>Stephanodiscales</taxon>
        <taxon>Stephanodiscaceae</taxon>
        <taxon>Discostella</taxon>
    </lineage>
</organism>
<dbReference type="Pfam" id="PF10294">
    <property type="entry name" value="Methyltransf_16"/>
    <property type="match status" value="1"/>
</dbReference>
<evidence type="ECO:0008006" key="3">
    <source>
        <dbReference type="Google" id="ProtNLM"/>
    </source>
</evidence>
<dbReference type="PANTHER" id="PTHR14614:SF109">
    <property type="entry name" value="RIBOSOMAL LYSINE N-METHYLTRANSFERASE 5"/>
    <property type="match status" value="1"/>
</dbReference>
<accession>A0ABD3N8H0</accession>
<dbReference type="InterPro" id="IPR029063">
    <property type="entry name" value="SAM-dependent_MTases_sf"/>
</dbReference>
<dbReference type="InterPro" id="IPR019410">
    <property type="entry name" value="Methyltransf_16"/>
</dbReference>
<dbReference type="SUPFAM" id="SSF53335">
    <property type="entry name" value="S-adenosyl-L-methionine-dependent methyltransferases"/>
    <property type="match status" value="1"/>
</dbReference>
<keyword evidence="2" id="KW-1185">Reference proteome</keyword>
<proteinExistence type="predicted"/>
<evidence type="ECO:0000313" key="2">
    <source>
        <dbReference type="Proteomes" id="UP001530293"/>
    </source>
</evidence>
<evidence type="ECO:0000313" key="1">
    <source>
        <dbReference type="EMBL" id="KAL3771929.1"/>
    </source>
</evidence>
<dbReference type="AlphaFoldDB" id="A0ABD3N8H0"/>
<protein>
    <recommendedName>
        <fullName evidence="3">Methyltransferase</fullName>
    </recommendedName>
</protein>
<name>A0ABD3N8H0_9STRA</name>
<dbReference type="Gene3D" id="3.40.50.150">
    <property type="entry name" value="Vaccinia Virus protein VP39"/>
    <property type="match status" value="1"/>
</dbReference>
<sequence>MKSAHHRVDQADDEAKEECWNLSADFNLYTKHEIKHVYFPRRKCDGDDEDDSSSNVRQSSCFRIECINPSSPLDISNNGTSSSLYDATGHCVWAGAFLLIQCIYELQNILCEDIGGKRMIEFGCGTGIGGIAMLLANEIDDNNDAPIIPSHVTFTDNDPSALRICDRNCKLNSMSESSYSVSELTWGDEVDTDSALFDFGLATDALYDEKMIIPLFKTVSRCVIPGGVFILSHIPRACFKEGMWQLLIVSSPFKLIQVSAIAIDPRNCVQIVHQKQWKIWKNI</sequence>
<dbReference type="Proteomes" id="UP001530293">
    <property type="component" value="Unassembled WGS sequence"/>
</dbReference>